<name>A0ABR7LHQ6_9ACTN</name>
<feature type="domain" description="D-isomer specific 2-hydroxyacid dehydrogenase NAD-binding" evidence="6">
    <location>
        <begin position="103"/>
        <end position="269"/>
    </location>
</feature>
<evidence type="ECO:0000256" key="1">
    <source>
        <dbReference type="ARBA" id="ARBA00005854"/>
    </source>
</evidence>
<feature type="domain" description="D-isomer specific 2-hydroxyacid dehydrogenase catalytic" evidence="5">
    <location>
        <begin position="55"/>
        <end position="300"/>
    </location>
</feature>
<dbReference type="SUPFAM" id="SSF51735">
    <property type="entry name" value="NAD(P)-binding Rossmann-fold domains"/>
    <property type="match status" value="1"/>
</dbReference>
<dbReference type="InterPro" id="IPR006140">
    <property type="entry name" value="D-isomer_DH_NAD-bd"/>
</dbReference>
<evidence type="ECO:0000256" key="3">
    <source>
        <dbReference type="ARBA" id="ARBA00023027"/>
    </source>
</evidence>
<protein>
    <submittedName>
        <fullName evidence="7">2-hydroxyacid dehydrogenase</fullName>
    </submittedName>
</protein>
<dbReference type="EMBL" id="JABVEC010000001">
    <property type="protein sequence ID" value="MBC6464404.1"/>
    <property type="molecule type" value="Genomic_DNA"/>
</dbReference>
<evidence type="ECO:0000313" key="8">
    <source>
        <dbReference type="Proteomes" id="UP000805614"/>
    </source>
</evidence>
<dbReference type="Pfam" id="PF00389">
    <property type="entry name" value="2-Hacid_dh"/>
    <property type="match status" value="1"/>
</dbReference>
<dbReference type="PROSITE" id="PS00671">
    <property type="entry name" value="D_2_HYDROXYACID_DH_3"/>
    <property type="match status" value="1"/>
</dbReference>
<accession>A0ABR7LHQ6</accession>
<evidence type="ECO:0000259" key="5">
    <source>
        <dbReference type="Pfam" id="PF00389"/>
    </source>
</evidence>
<sequence length="304" mass="33049">MMSTVWVAREEIATAVADLPGVRVELYDGGDDVPGPADRVEFYVPVLLPRPRSLELMDHMPRLQVVQLQTAGVDHVRPHVPAGVTLCNARGAHDAGTAEWAVGAIIASRREFPEFTLAQREEHWAYRRTETLTDAKVLIVGYGSIGAALERRLEPFEVEIVRVARSARPGVHALEDLPDLLPAADVVVLLVPATAETKGLADAGFLARMKDGALLVNAARGTVVDTSALVAETSRGRLRAAMDVTDPEPLPPEHPLWHCPGVFITPHVAGSTPASTRRIARLVREQLRRHLSGEHLQNVITGTY</sequence>
<dbReference type="Proteomes" id="UP000805614">
    <property type="component" value="Unassembled WGS sequence"/>
</dbReference>
<keyword evidence="8" id="KW-1185">Reference proteome</keyword>
<proteinExistence type="inferred from homology"/>
<evidence type="ECO:0000313" key="7">
    <source>
        <dbReference type="EMBL" id="MBC6464404.1"/>
    </source>
</evidence>
<dbReference type="SUPFAM" id="SSF52283">
    <property type="entry name" value="Formate/glycerate dehydrogenase catalytic domain-like"/>
    <property type="match status" value="1"/>
</dbReference>
<gene>
    <name evidence="7" type="ORF">HKK74_02680</name>
</gene>
<comment type="similarity">
    <text evidence="1 4">Belongs to the D-isomer specific 2-hydroxyacid dehydrogenase family.</text>
</comment>
<evidence type="ECO:0000259" key="6">
    <source>
        <dbReference type="Pfam" id="PF02826"/>
    </source>
</evidence>
<keyword evidence="3" id="KW-0520">NAD</keyword>
<dbReference type="CDD" id="cd12166">
    <property type="entry name" value="2-Hacid_dh_7"/>
    <property type="match status" value="1"/>
</dbReference>
<dbReference type="InterPro" id="IPR006139">
    <property type="entry name" value="D-isomer_2_OHA_DH_cat_dom"/>
</dbReference>
<keyword evidence="2 4" id="KW-0560">Oxidoreductase</keyword>
<reference evidence="7 8" key="1">
    <citation type="submission" date="2020-06" db="EMBL/GenBank/DDBJ databases">
        <title>Actinomadura xiongansis sp. nov., isolated from soil of Baiyangdian.</title>
        <authorList>
            <person name="Zhang X."/>
        </authorList>
    </citation>
    <scope>NUCLEOTIDE SEQUENCE [LARGE SCALE GENOMIC DNA]</scope>
    <source>
        <strain evidence="7 8">HBUM206468</strain>
    </source>
</reference>
<dbReference type="InterPro" id="IPR029753">
    <property type="entry name" value="D-isomer_DH_CS"/>
</dbReference>
<evidence type="ECO:0000256" key="2">
    <source>
        <dbReference type="ARBA" id="ARBA00023002"/>
    </source>
</evidence>
<dbReference type="Gene3D" id="3.40.50.720">
    <property type="entry name" value="NAD(P)-binding Rossmann-like Domain"/>
    <property type="match status" value="2"/>
</dbReference>
<dbReference type="PANTHER" id="PTHR43333">
    <property type="entry name" value="2-HACID_DH_C DOMAIN-CONTAINING PROTEIN"/>
    <property type="match status" value="1"/>
</dbReference>
<dbReference type="Pfam" id="PF02826">
    <property type="entry name" value="2-Hacid_dh_C"/>
    <property type="match status" value="1"/>
</dbReference>
<dbReference type="InterPro" id="IPR036291">
    <property type="entry name" value="NAD(P)-bd_dom_sf"/>
</dbReference>
<comment type="caution">
    <text evidence="7">The sequence shown here is derived from an EMBL/GenBank/DDBJ whole genome shotgun (WGS) entry which is preliminary data.</text>
</comment>
<evidence type="ECO:0000256" key="4">
    <source>
        <dbReference type="RuleBase" id="RU003719"/>
    </source>
</evidence>
<organism evidence="7 8">
    <name type="scientific">Actinomadura alba</name>
    <dbReference type="NCBI Taxonomy" id="406431"/>
    <lineage>
        <taxon>Bacteria</taxon>
        <taxon>Bacillati</taxon>
        <taxon>Actinomycetota</taxon>
        <taxon>Actinomycetes</taxon>
        <taxon>Streptosporangiales</taxon>
        <taxon>Thermomonosporaceae</taxon>
        <taxon>Actinomadura</taxon>
    </lineage>
</organism>
<dbReference type="PANTHER" id="PTHR43333:SF1">
    <property type="entry name" value="D-ISOMER SPECIFIC 2-HYDROXYACID DEHYDROGENASE NAD-BINDING DOMAIN-CONTAINING PROTEIN"/>
    <property type="match status" value="1"/>
</dbReference>